<geneLocation type="plasmid" evidence="1 2">
    <name>unnamed1</name>
</geneLocation>
<reference evidence="2" key="1">
    <citation type="submission" date="2017-09" db="EMBL/GenBank/DDBJ databases">
        <title>FDA dAtabase for Regulatory Grade micrObial Sequences (FDA-ARGOS): Supporting development and validation of Infectious Disease Dx tests.</title>
        <authorList>
            <person name="Minogue T."/>
            <person name="Wolcott M."/>
            <person name="Wasieloski L."/>
            <person name="Aguilar W."/>
            <person name="Moore D."/>
            <person name="Tallon L.J."/>
            <person name="Sadzewicz L."/>
            <person name="Ott S."/>
            <person name="Zhao X."/>
            <person name="Nagaraj S."/>
            <person name="Vavikolanu K."/>
            <person name="Aluvathingal J."/>
            <person name="Nadendla S."/>
            <person name="Sichtig H."/>
        </authorList>
    </citation>
    <scope>NUCLEOTIDE SEQUENCE [LARGE SCALE GENOMIC DNA]</scope>
    <source>
        <strain evidence="2">FDAARGOS_388</strain>
        <plasmid evidence="2">unnamed1</plasmid>
    </source>
</reference>
<accession>A0ABM6NYG7</accession>
<proteinExistence type="predicted"/>
<organism evidence="1 2">
    <name type="scientific">Burkholderia cepacia</name>
    <name type="common">Pseudomonas cepacia</name>
    <dbReference type="NCBI Taxonomy" id="292"/>
    <lineage>
        <taxon>Bacteria</taxon>
        <taxon>Pseudomonadati</taxon>
        <taxon>Pseudomonadota</taxon>
        <taxon>Betaproteobacteria</taxon>
        <taxon>Burkholderiales</taxon>
        <taxon>Burkholderiaceae</taxon>
        <taxon>Burkholderia</taxon>
        <taxon>Burkholderia cepacia complex</taxon>
    </lineage>
</organism>
<dbReference type="Proteomes" id="UP000218103">
    <property type="component" value="Plasmid unnamed1"/>
</dbReference>
<evidence type="ECO:0000313" key="2">
    <source>
        <dbReference type="Proteomes" id="UP000218103"/>
    </source>
</evidence>
<gene>
    <name evidence="1" type="ORF">CO711_18840</name>
</gene>
<dbReference type="EMBL" id="CP023519">
    <property type="protein sequence ID" value="ATF79536.1"/>
    <property type="molecule type" value="Genomic_DNA"/>
</dbReference>
<sequence length="248" mass="26818">MEIIAMCATRTNFNILAGIPEESLAEFVKPFYDEFLAEIDPAEAAKINYNEVIKEIQVEINEQNYAPIDVYGSEIASTLFASDEASDITIDFQKLVKGATSPCAMAVYATIGDVVGLVFGLLGVSTTVSKNATRKLLQEMNAGNLNGLMSKLNDIANAEKLYDRVKEVVGFMAQINNAIGAKTLVTKIAGEMHLNPFQWVKTCAKMAAQLTAWFLSDGLALIAQLLLSAIGIAETVEDAAKAIRVCRV</sequence>
<keyword evidence="2" id="KW-1185">Reference proteome</keyword>
<dbReference type="RefSeq" id="WP_027792010.1">
    <property type="nucleotide sequence ID" value="NZ_JABUMN010000032.1"/>
</dbReference>
<keyword evidence="1" id="KW-0614">Plasmid</keyword>
<evidence type="ECO:0000313" key="1">
    <source>
        <dbReference type="EMBL" id="ATF79536.1"/>
    </source>
</evidence>
<protein>
    <submittedName>
        <fullName evidence="1">Uncharacterized protein</fullName>
    </submittedName>
</protein>
<name>A0ABM6NYG7_BURCE</name>